<dbReference type="RefSeq" id="WP_134052792.1">
    <property type="nucleotide sequence ID" value="NZ_AP022586.1"/>
</dbReference>
<dbReference type="InterPro" id="IPR000120">
    <property type="entry name" value="Amidase"/>
</dbReference>
<dbReference type="PANTHER" id="PTHR11895">
    <property type="entry name" value="TRANSAMIDASE"/>
    <property type="match status" value="1"/>
</dbReference>
<evidence type="ECO:0000259" key="4">
    <source>
        <dbReference type="Pfam" id="PF01425"/>
    </source>
</evidence>
<dbReference type="Pfam" id="PF01425">
    <property type="entry name" value="Amidase"/>
    <property type="match status" value="1"/>
</dbReference>
<protein>
    <recommendedName>
        <fullName evidence="3">amidase</fullName>
        <ecNumber evidence="3">3.5.1.4</ecNumber>
    </recommendedName>
</protein>
<comment type="similarity">
    <text evidence="2">Belongs to the amidase family.</text>
</comment>
<evidence type="ECO:0000313" key="6">
    <source>
        <dbReference type="Proteomes" id="UP000466607"/>
    </source>
</evidence>
<gene>
    <name evidence="5" type="ORF">MLIT_22580</name>
</gene>
<evidence type="ECO:0000256" key="3">
    <source>
        <dbReference type="ARBA" id="ARBA00012922"/>
    </source>
</evidence>
<comment type="catalytic activity">
    <reaction evidence="1">
        <text>a monocarboxylic acid amide + H2O = a monocarboxylate + NH4(+)</text>
        <dbReference type="Rhea" id="RHEA:12020"/>
        <dbReference type="ChEBI" id="CHEBI:15377"/>
        <dbReference type="ChEBI" id="CHEBI:28938"/>
        <dbReference type="ChEBI" id="CHEBI:35757"/>
        <dbReference type="ChEBI" id="CHEBI:83628"/>
        <dbReference type="EC" id="3.5.1.4"/>
    </reaction>
</comment>
<sequence length="470" mass="50838">MTRISAFTDDALGDLDAVGLVEALRQGRVSRTELVEAAIARTEAVNPALNGLAYEAFDRARARASAPRSYGGYFDGVPTYIKDNVAVGDMPTMQGTDAWDPRPALANGDFARAYLATGLVPLGKTQLSEFGFSASAEHPRLGAVRNPWNPDYTAGASSSGSGAFVAAGVVPMAHANDGGGSIRIPASCNGLIGLKPSRGRLPLDRDMRQMPLRIVANGVVTRSVRDTAAFYREMERVYRNPKLPPVGDVTGPGRARLRIAVCTHSIAREAGPEVRDVTMKTAALLEEMGHRVTPIDNPVPEHFMGDFLLYWSFLSFALVRGGRRTFGRSFDRTRLDNLTLGLEAHAARNLRRLPLATARLARTRRITAALGRSYDVVLTPTLAEAPPKIGHLDPTADYDQIIERLVDWVAFTPLQNATGDPAISLPLGESDSGLPIGIMFASTVGQEARLLELAYELEEARPRRRLQDAA</sequence>
<feature type="domain" description="Amidase" evidence="4">
    <location>
        <begin position="33"/>
        <end position="451"/>
    </location>
</feature>
<organism evidence="5 6">
    <name type="scientific">Mycolicibacterium litorale</name>
    <dbReference type="NCBI Taxonomy" id="758802"/>
    <lineage>
        <taxon>Bacteria</taxon>
        <taxon>Bacillati</taxon>
        <taxon>Actinomycetota</taxon>
        <taxon>Actinomycetes</taxon>
        <taxon>Mycobacteriales</taxon>
        <taxon>Mycobacteriaceae</taxon>
        <taxon>Mycolicibacterium</taxon>
    </lineage>
</organism>
<dbReference type="AlphaFoldDB" id="A0AAD1MUX8"/>
<dbReference type="GO" id="GO:0004040">
    <property type="term" value="F:amidase activity"/>
    <property type="evidence" value="ECO:0007669"/>
    <property type="project" value="UniProtKB-EC"/>
</dbReference>
<keyword evidence="6" id="KW-1185">Reference proteome</keyword>
<dbReference type="EC" id="3.5.1.4" evidence="3"/>
<dbReference type="Gene3D" id="3.90.1300.10">
    <property type="entry name" value="Amidase signature (AS) domain"/>
    <property type="match status" value="1"/>
</dbReference>
<dbReference type="PANTHER" id="PTHR11895:SF7">
    <property type="entry name" value="GLUTAMYL-TRNA(GLN) AMIDOTRANSFERASE SUBUNIT A, MITOCHONDRIAL"/>
    <property type="match status" value="1"/>
</dbReference>
<evidence type="ECO:0000256" key="1">
    <source>
        <dbReference type="ARBA" id="ARBA00001311"/>
    </source>
</evidence>
<name>A0AAD1MUX8_9MYCO</name>
<dbReference type="SUPFAM" id="SSF75304">
    <property type="entry name" value="Amidase signature (AS) enzymes"/>
    <property type="match status" value="1"/>
</dbReference>
<proteinExistence type="inferred from homology"/>
<dbReference type="InterPro" id="IPR020556">
    <property type="entry name" value="Amidase_CS"/>
</dbReference>
<dbReference type="InterPro" id="IPR023631">
    <property type="entry name" value="Amidase_dom"/>
</dbReference>
<evidence type="ECO:0000313" key="5">
    <source>
        <dbReference type="EMBL" id="BBY16666.1"/>
    </source>
</evidence>
<dbReference type="Proteomes" id="UP000466607">
    <property type="component" value="Chromosome"/>
</dbReference>
<dbReference type="PROSITE" id="PS00571">
    <property type="entry name" value="AMIDASES"/>
    <property type="match status" value="1"/>
</dbReference>
<dbReference type="NCBIfam" id="NF005899">
    <property type="entry name" value="PRK07869.1"/>
    <property type="match status" value="1"/>
</dbReference>
<dbReference type="InterPro" id="IPR036928">
    <property type="entry name" value="AS_sf"/>
</dbReference>
<reference evidence="5 6" key="1">
    <citation type="journal article" date="2019" name="Emerg. Microbes Infect.">
        <title>Comprehensive subspecies identification of 175 nontuberculous mycobacteria species based on 7547 genomic profiles.</title>
        <authorList>
            <person name="Matsumoto Y."/>
            <person name="Kinjo T."/>
            <person name="Motooka D."/>
            <person name="Nabeya D."/>
            <person name="Jung N."/>
            <person name="Uechi K."/>
            <person name="Horii T."/>
            <person name="Iida T."/>
            <person name="Fujita J."/>
            <person name="Nakamura S."/>
        </authorList>
    </citation>
    <scope>NUCLEOTIDE SEQUENCE [LARGE SCALE GENOMIC DNA]</scope>
    <source>
        <strain evidence="5 6">JCM 17423</strain>
    </source>
</reference>
<evidence type="ECO:0000256" key="2">
    <source>
        <dbReference type="ARBA" id="ARBA00009199"/>
    </source>
</evidence>
<accession>A0AAD1MUX8</accession>
<dbReference type="EMBL" id="AP022586">
    <property type="protein sequence ID" value="BBY16666.1"/>
    <property type="molecule type" value="Genomic_DNA"/>
</dbReference>